<accession>A0A0E3M6R8</accession>
<organism evidence="1 2">
    <name type="scientific">Clostridium scatologenes</name>
    <dbReference type="NCBI Taxonomy" id="1548"/>
    <lineage>
        <taxon>Bacteria</taxon>
        <taxon>Bacillati</taxon>
        <taxon>Bacillota</taxon>
        <taxon>Clostridia</taxon>
        <taxon>Eubacteriales</taxon>
        <taxon>Clostridiaceae</taxon>
        <taxon>Clostridium</taxon>
    </lineage>
</organism>
<dbReference type="InterPro" id="IPR010181">
    <property type="entry name" value="CGCAxxGCC_motif"/>
</dbReference>
<sequence length="136" mass="15460">MIAKIKESVHHFYWDLDITCARTTLYCLSELMSIPVNKQTIQSAIGLHGAGGYRSQCGLVEGSLMFIGIFFSQNGKNDDEISDICYKFAERFTKEFLSLTCYHLRPNGFQENDPPHACEELTVKAIEFTYNFIKSA</sequence>
<dbReference type="KEGG" id="csq:CSCA_0828"/>
<proteinExistence type="predicted"/>
<evidence type="ECO:0000313" key="1">
    <source>
        <dbReference type="EMBL" id="AKA67953.1"/>
    </source>
</evidence>
<name>A0A0E3M6R8_CLOSL</name>
<dbReference type="Pfam" id="PF09719">
    <property type="entry name" value="C_GCAxxG_C_C"/>
    <property type="match status" value="1"/>
</dbReference>
<dbReference type="RefSeq" id="WP_029162739.1">
    <property type="nucleotide sequence ID" value="NZ_CP009933.1"/>
</dbReference>
<dbReference type="HOGENOM" id="CLU_1632458_0_0_9"/>
<dbReference type="Proteomes" id="UP000033115">
    <property type="component" value="Chromosome"/>
</dbReference>
<dbReference type="AlphaFoldDB" id="A0A0E3M6R8"/>
<dbReference type="STRING" id="1548.CSCA_0828"/>
<evidence type="ECO:0000313" key="2">
    <source>
        <dbReference type="Proteomes" id="UP000033115"/>
    </source>
</evidence>
<gene>
    <name evidence="1" type="ORF">CSCA_0828</name>
</gene>
<dbReference type="EMBL" id="CP009933">
    <property type="protein sequence ID" value="AKA67953.1"/>
    <property type="molecule type" value="Genomic_DNA"/>
</dbReference>
<reference evidence="1 2" key="1">
    <citation type="journal article" date="2015" name="J. Biotechnol.">
        <title>Complete genome sequence of a malodorant-producing acetogen, Clostridium scatologenes ATCC 25775(T).</title>
        <authorList>
            <person name="Zhu Z."/>
            <person name="Guo T."/>
            <person name="Zheng H."/>
            <person name="Song T."/>
            <person name="Ouyang P."/>
            <person name="Xie J."/>
        </authorList>
    </citation>
    <scope>NUCLEOTIDE SEQUENCE [LARGE SCALE GENOMIC DNA]</scope>
    <source>
        <strain evidence="1 2">ATCC 25775</strain>
    </source>
</reference>
<keyword evidence="2" id="KW-1185">Reference proteome</keyword>
<protein>
    <submittedName>
        <fullName evidence="1">C_GCAxxG_C_C family protein</fullName>
    </submittedName>
</protein>